<dbReference type="GO" id="GO:0016787">
    <property type="term" value="F:hydrolase activity"/>
    <property type="evidence" value="ECO:0007669"/>
    <property type="project" value="UniProtKB-KW"/>
</dbReference>
<accession>A0A419F1E6</accession>
<dbReference type="PANTHER" id="PTHR42951:SF4">
    <property type="entry name" value="ACYL-COENZYME A THIOESTERASE MBLAC2"/>
    <property type="match status" value="1"/>
</dbReference>
<comment type="caution">
    <text evidence="3">The sequence shown here is derived from an EMBL/GenBank/DDBJ whole genome shotgun (WGS) entry which is preliminary data.</text>
</comment>
<feature type="domain" description="Metallo-beta-lactamase" evidence="2">
    <location>
        <begin position="24"/>
        <end position="203"/>
    </location>
</feature>
<dbReference type="Gene3D" id="3.60.15.10">
    <property type="entry name" value="Ribonuclease Z/Hydroxyacylglutathione hydrolase-like"/>
    <property type="match status" value="1"/>
</dbReference>
<gene>
    <name evidence="3" type="ORF">C4532_06815</name>
</gene>
<keyword evidence="3" id="KW-0378">Hydrolase</keyword>
<dbReference type="InterPro" id="IPR050855">
    <property type="entry name" value="NDM-1-like"/>
</dbReference>
<evidence type="ECO:0000259" key="2">
    <source>
        <dbReference type="SMART" id="SM00849"/>
    </source>
</evidence>
<organism evidence="3 4">
    <name type="scientific">Candidatus Abyssobacteria bacterium SURF_17</name>
    <dbReference type="NCBI Taxonomy" id="2093361"/>
    <lineage>
        <taxon>Bacteria</taxon>
        <taxon>Pseudomonadati</taxon>
        <taxon>Candidatus Hydrogenedentota</taxon>
        <taxon>Candidatus Abyssobacteria</taxon>
    </lineage>
</organism>
<dbReference type="PANTHER" id="PTHR42951">
    <property type="entry name" value="METALLO-BETA-LACTAMASE DOMAIN-CONTAINING"/>
    <property type="match status" value="1"/>
</dbReference>
<dbReference type="Proteomes" id="UP000285961">
    <property type="component" value="Unassembled WGS sequence"/>
</dbReference>
<protein>
    <submittedName>
        <fullName evidence="3">MBL fold metallo-hydrolase</fullName>
    </submittedName>
</protein>
<name>A0A419F1E6_9BACT</name>
<dbReference type="InterPro" id="IPR001279">
    <property type="entry name" value="Metallo-B-lactamas"/>
</dbReference>
<dbReference type="AlphaFoldDB" id="A0A419F1E6"/>
<sequence>MKSAEKICEHIYLVGGSESSHPADCSVYLIEGGDELTLIDSGAGPGISAIVRNIRALGLSPEKISLVISTHAHIDHIGGNAFLNREFGCDIFAHELDADRIESGEMVGAEFYGVAYDPCPVAQKMVEPEVKLIRGSITLTAIHIPGHTPGSIALWTEVGGKRVLFGQDVHGPYVPDWGAVMSQVGPSLKKMRDLDADILCEGHFGIFDSKKAVRDYIDQFLVRYSPRL</sequence>
<dbReference type="Pfam" id="PF00753">
    <property type="entry name" value="Lactamase_B"/>
    <property type="match status" value="1"/>
</dbReference>
<reference evidence="3 4" key="1">
    <citation type="journal article" date="2017" name="ISME J.">
        <title>Energy and carbon metabolisms in a deep terrestrial subsurface fluid microbial community.</title>
        <authorList>
            <person name="Momper L."/>
            <person name="Jungbluth S.P."/>
            <person name="Lee M.D."/>
            <person name="Amend J.P."/>
        </authorList>
    </citation>
    <scope>NUCLEOTIDE SEQUENCE [LARGE SCALE GENOMIC DNA]</scope>
    <source>
        <strain evidence="3">SURF_17</strain>
    </source>
</reference>
<dbReference type="InterPro" id="IPR036866">
    <property type="entry name" value="RibonucZ/Hydroxyglut_hydro"/>
</dbReference>
<evidence type="ECO:0000313" key="3">
    <source>
        <dbReference type="EMBL" id="RJP71982.1"/>
    </source>
</evidence>
<proteinExistence type="inferred from homology"/>
<comment type="similarity">
    <text evidence="1">Belongs to the metallo-beta-lactamase superfamily. Class-B beta-lactamase family.</text>
</comment>
<dbReference type="GO" id="GO:0017001">
    <property type="term" value="P:antibiotic catabolic process"/>
    <property type="evidence" value="ECO:0007669"/>
    <property type="project" value="UniProtKB-ARBA"/>
</dbReference>
<dbReference type="EMBL" id="QZKI01000052">
    <property type="protein sequence ID" value="RJP71982.1"/>
    <property type="molecule type" value="Genomic_DNA"/>
</dbReference>
<dbReference type="SMART" id="SM00849">
    <property type="entry name" value="Lactamase_B"/>
    <property type="match status" value="1"/>
</dbReference>
<evidence type="ECO:0000313" key="4">
    <source>
        <dbReference type="Proteomes" id="UP000285961"/>
    </source>
</evidence>
<evidence type="ECO:0000256" key="1">
    <source>
        <dbReference type="ARBA" id="ARBA00005250"/>
    </source>
</evidence>
<dbReference type="SUPFAM" id="SSF56281">
    <property type="entry name" value="Metallo-hydrolase/oxidoreductase"/>
    <property type="match status" value="1"/>
</dbReference>